<feature type="transmembrane region" description="Helical" evidence="11">
    <location>
        <begin position="7"/>
        <end position="30"/>
    </location>
</feature>
<evidence type="ECO:0000256" key="4">
    <source>
        <dbReference type="ARBA" id="ARBA00022553"/>
    </source>
</evidence>
<dbReference type="SMART" id="SM00387">
    <property type="entry name" value="HATPase_c"/>
    <property type="match status" value="1"/>
</dbReference>
<dbReference type="InterPro" id="IPR004358">
    <property type="entry name" value="Sig_transdc_His_kin-like_C"/>
</dbReference>
<dbReference type="InterPro" id="IPR003594">
    <property type="entry name" value="HATPase_dom"/>
</dbReference>
<reference evidence="15" key="1">
    <citation type="journal article" date="2019" name="Int. J. Syst. Evol. Microbiol.">
        <title>The Global Catalogue of Microorganisms (GCM) 10K type strain sequencing project: providing services to taxonomists for standard genome sequencing and annotation.</title>
        <authorList>
            <consortium name="The Broad Institute Genomics Platform"/>
            <consortium name="The Broad Institute Genome Sequencing Center for Infectious Disease"/>
            <person name="Wu L."/>
            <person name="Ma J."/>
        </authorList>
    </citation>
    <scope>NUCLEOTIDE SEQUENCE [LARGE SCALE GENOMIC DNA]</scope>
    <source>
        <strain evidence="15">CGMCC 4.7317</strain>
    </source>
</reference>
<dbReference type="EMBL" id="JBHSTI010000008">
    <property type="protein sequence ID" value="MFC6238960.1"/>
    <property type="molecule type" value="Genomic_DNA"/>
</dbReference>
<dbReference type="InterPro" id="IPR036890">
    <property type="entry name" value="HATPase_C_sf"/>
</dbReference>
<dbReference type="RefSeq" id="WP_386767617.1">
    <property type="nucleotide sequence ID" value="NZ_JBHSTI010000008.1"/>
</dbReference>
<keyword evidence="9" id="KW-0902">Two-component regulatory system</keyword>
<dbReference type="Proteomes" id="UP001596138">
    <property type="component" value="Unassembled WGS sequence"/>
</dbReference>
<evidence type="ECO:0000259" key="12">
    <source>
        <dbReference type="PROSITE" id="PS50109"/>
    </source>
</evidence>
<dbReference type="PANTHER" id="PTHR45436">
    <property type="entry name" value="SENSOR HISTIDINE KINASE YKOH"/>
    <property type="match status" value="1"/>
</dbReference>
<dbReference type="InterPro" id="IPR003661">
    <property type="entry name" value="HisK_dim/P_dom"/>
</dbReference>
<dbReference type="CDD" id="cd00082">
    <property type="entry name" value="HisKA"/>
    <property type="match status" value="1"/>
</dbReference>
<dbReference type="PANTHER" id="PTHR45436:SF5">
    <property type="entry name" value="SENSOR HISTIDINE KINASE TRCS"/>
    <property type="match status" value="1"/>
</dbReference>
<dbReference type="CDD" id="cd00075">
    <property type="entry name" value="HATPase"/>
    <property type="match status" value="1"/>
</dbReference>
<keyword evidence="15" id="KW-1185">Reference proteome</keyword>
<dbReference type="CDD" id="cd06225">
    <property type="entry name" value="HAMP"/>
    <property type="match status" value="1"/>
</dbReference>
<dbReference type="SUPFAM" id="SSF47384">
    <property type="entry name" value="Homodimeric domain of signal transducing histidine kinase"/>
    <property type="match status" value="1"/>
</dbReference>
<dbReference type="EC" id="2.7.13.3" evidence="3"/>
<dbReference type="SMART" id="SM00388">
    <property type="entry name" value="HisKA"/>
    <property type="match status" value="1"/>
</dbReference>
<dbReference type="Gene3D" id="3.30.565.10">
    <property type="entry name" value="Histidine kinase-like ATPase, C-terminal domain"/>
    <property type="match status" value="1"/>
</dbReference>
<keyword evidence="5" id="KW-0808">Transferase</keyword>
<dbReference type="Pfam" id="PF02518">
    <property type="entry name" value="HATPase_c"/>
    <property type="match status" value="1"/>
</dbReference>
<keyword evidence="6 11" id="KW-0812">Transmembrane</keyword>
<comment type="catalytic activity">
    <reaction evidence="1">
        <text>ATP + protein L-histidine = ADP + protein N-phospho-L-histidine.</text>
        <dbReference type="EC" id="2.7.13.3"/>
    </reaction>
</comment>
<evidence type="ECO:0000256" key="8">
    <source>
        <dbReference type="ARBA" id="ARBA00022989"/>
    </source>
</evidence>
<protein>
    <recommendedName>
        <fullName evidence="3">histidine kinase</fullName>
        <ecNumber evidence="3">2.7.13.3</ecNumber>
    </recommendedName>
</protein>
<proteinExistence type="predicted"/>
<dbReference type="PRINTS" id="PR00344">
    <property type="entry name" value="BCTRLSENSOR"/>
</dbReference>
<name>A0ABW1T4F7_9ACTN</name>
<evidence type="ECO:0000256" key="10">
    <source>
        <dbReference type="ARBA" id="ARBA00023136"/>
    </source>
</evidence>
<evidence type="ECO:0000256" key="11">
    <source>
        <dbReference type="SAM" id="Phobius"/>
    </source>
</evidence>
<evidence type="ECO:0000313" key="15">
    <source>
        <dbReference type="Proteomes" id="UP001596138"/>
    </source>
</evidence>
<evidence type="ECO:0000256" key="1">
    <source>
        <dbReference type="ARBA" id="ARBA00000085"/>
    </source>
</evidence>
<keyword evidence="8 11" id="KW-1133">Transmembrane helix</keyword>
<accession>A0ABW1T4F7</accession>
<dbReference type="Gene3D" id="1.10.287.130">
    <property type="match status" value="1"/>
</dbReference>
<feature type="transmembrane region" description="Helical" evidence="11">
    <location>
        <begin position="162"/>
        <end position="185"/>
    </location>
</feature>
<dbReference type="InterPro" id="IPR003660">
    <property type="entry name" value="HAMP_dom"/>
</dbReference>
<dbReference type="GO" id="GO:0016301">
    <property type="term" value="F:kinase activity"/>
    <property type="evidence" value="ECO:0007669"/>
    <property type="project" value="UniProtKB-KW"/>
</dbReference>
<comment type="caution">
    <text evidence="14">The sequence shown here is derived from an EMBL/GenBank/DDBJ whole genome shotgun (WGS) entry which is preliminary data.</text>
</comment>
<sequence length="496" mass="51223">MTLSRRLVIGLVAVTAVTLVVVAAATFLALRSWTVQQLDNALMQPKLAATVDGDRDGRGGNARDLIRAWDINGATVVLLAGGTATPLQGGIPGGAQPEPWSAADAAVLATVPTDLGATPVTVDLEALGDSRAVAVPGTINGTAVTFVAVTPLSRAQGVANRLLLVEVIAVTFAVLLVAFAGTWFVRRELRPLRRVAETASEVASLPLGRGDVVIPGRVEDATSTTEVGQVGLAVNAMLDHVETSLRTRAETEDRLRRFVSDAGHELRTPLASVRGYAELMRRGAATDPEAAAQAAARIEAAASRMGLLVEDLLLLASLDEERPLSQDRLELGPLVADAVAEVSATALDHVWAADVPEELVPVAVIGDASRLHQAVANLLANARAHTPAGTHVTAVVGRDSATAWVEVRDDGPGFPEDLIPRATERFARGDYSRSRATGGSGLGLAIVKAVAEAHGGTLTVGNAAEGSGAVVRLTLPLAPGGTIEVVPPLTDTPATV</sequence>
<keyword evidence="10 11" id="KW-0472">Membrane</keyword>
<evidence type="ECO:0000256" key="6">
    <source>
        <dbReference type="ARBA" id="ARBA00022692"/>
    </source>
</evidence>
<dbReference type="SUPFAM" id="SSF55874">
    <property type="entry name" value="ATPase domain of HSP90 chaperone/DNA topoisomerase II/histidine kinase"/>
    <property type="match status" value="1"/>
</dbReference>
<dbReference type="InterPro" id="IPR036097">
    <property type="entry name" value="HisK_dim/P_sf"/>
</dbReference>
<evidence type="ECO:0000259" key="13">
    <source>
        <dbReference type="PROSITE" id="PS50885"/>
    </source>
</evidence>
<keyword evidence="4" id="KW-0597">Phosphoprotein</keyword>
<feature type="domain" description="HAMP" evidence="13">
    <location>
        <begin position="186"/>
        <end position="246"/>
    </location>
</feature>
<dbReference type="PROSITE" id="PS50885">
    <property type="entry name" value="HAMP"/>
    <property type="match status" value="1"/>
</dbReference>
<dbReference type="Pfam" id="PF00512">
    <property type="entry name" value="HisKA"/>
    <property type="match status" value="1"/>
</dbReference>
<evidence type="ECO:0000256" key="7">
    <source>
        <dbReference type="ARBA" id="ARBA00022777"/>
    </source>
</evidence>
<organism evidence="14 15">
    <name type="scientific">Longivirga aurantiaca</name>
    <dbReference type="NCBI Taxonomy" id="1837743"/>
    <lineage>
        <taxon>Bacteria</taxon>
        <taxon>Bacillati</taxon>
        <taxon>Actinomycetota</taxon>
        <taxon>Actinomycetes</taxon>
        <taxon>Sporichthyales</taxon>
        <taxon>Sporichthyaceae</taxon>
        <taxon>Longivirga</taxon>
    </lineage>
</organism>
<comment type="subcellular location">
    <subcellularLocation>
        <location evidence="2">Cell membrane</location>
    </subcellularLocation>
</comment>
<dbReference type="SMART" id="SM00304">
    <property type="entry name" value="HAMP"/>
    <property type="match status" value="1"/>
</dbReference>
<evidence type="ECO:0000256" key="2">
    <source>
        <dbReference type="ARBA" id="ARBA00004236"/>
    </source>
</evidence>
<evidence type="ECO:0000313" key="14">
    <source>
        <dbReference type="EMBL" id="MFC6238960.1"/>
    </source>
</evidence>
<keyword evidence="7 14" id="KW-0418">Kinase</keyword>
<dbReference type="Pfam" id="PF00672">
    <property type="entry name" value="HAMP"/>
    <property type="match status" value="1"/>
</dbReference>
<feature type="domain" description="Histidine kinase" evidence="12">
    <location>
        <begin position="261"/>
        <end position="479"/>
    </location>
</feature>
<evidence type="ECO:0000256" key="9">
    <source>
        <dbReference type="ARBA" id="ARBA00023012"/>
    </source>
</evidence>
<evidence type="ECO:0000256" key="5">
    <source>
        <dbReference type="ARBA" id="ARBA00022679"/>
    </source>
</evidence>
<dbReference type="Gene3D" id="6.10.340.10">
    <property type="match status" value="1"/>
</dbReference>
<dbReference type="PROSITE" id="PS50109">
    <property type="entry name" value="HIS_KIN"/>
    <property type="match status" value="1"/>
</dbReference>
<dbReference type="InterPro" id="IPR005467">
    <property type="entry name" value="His_kinase_dom"/>
</dbReference>
<evidence type="ECO:0000256" key="3">
    <source>
        <dbReference type="ARBA" id="ARBA00012438"/>
    </source>
</evidence>
<gene>
    <name evidence="14" type="ORF">ACFQGU_13820</name>
</gene>
<dbReference type="InterPro" id="IPR050428">
    <property type="entry name" value="TCS_sensor_his_kinase"/>
</dbReference>